<accession>A0A0C2YI15</accession>
<dbReference type="OrthoDB" id="2960898at2759"/>
<name>A0A0C2YI15_HEBCY</name>
<organism evidence="1 2">
    <name type="scientific">Hebeloma cylindrosporum</name>
    <dbReference type="NCBI Taxonomy" id="76867"/>
    <lineage>
        <taxon>Eukaryota</taxon>
        <taxon>Fungi</taxon>
        <taxon>Dikarya</taxon>
        <taxon>Basidiomycota</taxon>
        <taxon>Agaricomycotina</taxon>
        <taxon>Agaricomycetes</taxon>
        <taxon>Agaricomycetidae</taxon>
        <taxon>Agaricales</taxon>
        <taxon>Agaricineae</taxon>
        <taxon>Hymenogastraceae</taxon>
        <taxon>Hebeloma</taxon>
    </lineage>
</organism>
<dbReference type="HOGENOM" id="CLU_469329_0_0_1"/>
<evidence type="ECO:0000313" key="1">
    <source>
        <dbReference type="EMBL" id="KIM40687.1"/>
    </source>
</evidence>
<reference evidence="1 2" key="1">
    <citation type="submission" date="2014-04" db="EMBL/GenBank/DDBJ databases">
        <authorList>
            <consortium name="DOE Joint Genome Institute"/>
            <person name="Kuo A."/>
            <person name="Gay G."/>
            <person name="Dore J."/>
            <person name="Kohler A."/>
            <person name="Nagy L.G."/>
            <person name="Floudas D."/>
            <person name="Copeland A."/>
            <person name="Barry K.W."/>
            <person name="Cichocki N."/>
            <person name="Veneault-Fourrey C."/>
            <person name="LaButti K."/>
            <person name="Lindquist E.A."/>
            <person name="Lipzen A."/>
            <person name="Lundell T."/>
            <person name="Morin E."/>
            <person name="Murat C."/>
            <person name="Sun H."/>
            <person name="Tunlid A."/>
            <person name="Henrissat B."/>
            <person name="Grigoriev I.V."/>
            <person name="Hibbett D.S."/>
            <person name="Martin F."/>
            <person name="Nordberg H.P."/>
            <person name="Cantor M.N."/>
            <person name="Hua S.X."/>
        </authorList>
    </citation>
    <scope>NUCLEOTIDE SEQUENCE [LARGE SCALE GENOMIC DNA]</scope>
    <source>
        <strain evidence="2">h7</strain>
    </source>
</reference>
<dbReference type="AlphaFoldDB" id="A0A0C2YI15"/>
<reference evidence="2" key="2">
    <citation type="submission" date="2015-01" db="EMBL/GenBank/DDBJ databases">
        <title>Evolutionary Origins and Diversification of the Mycorrhizal Mutualists.</title>
        <authorList>
            <consortium name="DOE Joint Genome Institute"/>
            <consortium name="Mycorrhizal Genomics Consortium"/>
            <person name="Kohler A."/>
            <person name="Kuo A."/>
            <person name="Nagy L.G."/>
            <person name="Floudas D."/>
            <person name="Copeland A."/>
            <person name="Barry K.W."/>
            <person name="Cichocki N."/>
            <person name="Veneault-Fourrey C."/>
            <person name="LaButti K."/>
            <person name="Lindquist E.A."/>
            <person name="Lipzen A."/>
            <person name="Lundell T."/>
            <person name="Morin E."/>
            <person name="Murat C."/>
            <person name="Riley R."/>
            <person name="Ohm R."/>
            <person name="Sun H."/>
            <person name="Tunlid A."/>
            <person name="Henrissat B."/>
            <person name="Grigoriev I.V."/>
            <person name="Hibbett D.S."/>
            <person name="Martin F."/>
        </authorList>
    </citation>
    <scope>NUCLEOTIDE SEQUENCE [LARGE SCALE GENOMIC DNA]</scope>
    <source>
        <strain evidence="2">h7</strain>
    </source>
</reference>
<protein>
    <submittedName>
        <fullName evidence="1">Uncharacterized protein</fullName>
    </submittedName>
</protein>
<gene>
    <name evidence="1" type="ORF">M413DRAFT_11534</name>
</gene>
<dbReference type="EMBL" id="KN831782">
    <property type="protein sequence ID" value="KIM40687.1"/>
    <property type="molecule type" value="Genomic_DNA"/>
</dbReference>
<sequence>MYPVENVVNAICTKPLAGTPSGPVCDGMMDAHPSNYIPLIDKPWPLPGCLFGRQPEKRDKIPSSLNVTLDDSIKSNTTAWVTNPNRHSLARGPHPSKMTIVQRRWPRLNDHMTQLFKNWETTFLFILIPSMIPTFPLEIKDLIIDEVAACADLKTLKSCQLVCHDFLSRTRHHLFASITLNRVQFKTVEERLVFLKDIMEGIVGFPGMMSYIRKFTIDAKTYWCKHAAHKTSTEGFFSGLGICLILRLLTAQANSGTGRFQHISLHLNHGFEWTSFNWNFIHAFSSLSRASNVRGMTLEGLLGIPPIFIRGAQHLQKLFLLQSFMREEDGVINSVLPVGWAESPPPLDLLHVHEQFPAYILRARPGSRAPKMNLADLSISIRTPAGFSTIENIANLGPKVIGDVERLMLRFNAAKPPALPTSPFNWWSLFPMLQTIGIHYRNTAISSTNDTLVENARAILVPPTITRSATCVATTSINFVSFEFDLKTKELFGESVSQSVIAASRWKKWSWLDDVLSHPFYSTMTSLRILIRVFPSPSTDAAKINMKEFMTGLVGVFRVVLPLLSVKGKVEIQGCVFPVSA</sequence>
<evidence type="ECO:0000313" key="2">
    <source>
        <dbReference type="Proteomes" id="UP000053424"/>
    </source>
</evidence>
<keyword evidence="2" id="KW-1185">Reference proteome</keyword>
<dbReference type="Proteomes" id="UP000053424">
    <property type="component" value="Unassembled WGS sequence"/>
</dbReference>
<proteinExistence type="predicted"/>